<proteinExistence type="predicted"/>
<evidence type="ECO:0000313" key="1">
    <source>
        <dbReference type="Proteomes" id="UP000095287"/>
    </source>
</evidence>
<reference evidence="2" key="1">
    <citation type="submission" date="2016-11" db="UniProtKB">
        <authorList>
            <consortium name="WormBaseParasite"/>
        </authorList>
    </citation>
    <scope>IDENTIFICATION</scope>
</reference>
<keyword evidence="1" id="KW-1185">Reference proteome</keyword>
<name>A0A1I7ZSX6_9BILA</name>
<sequence length="316" mass="36951">MDTVPLKFVDSVVELFGKETLEQLAREVRHRHWKPAVNLHHCNRVYYEISFRLTEEGIQHLFKNVNNKRDLPFGKDRRFARIVCVKDVTSSFNLSYLDGVEPLGEAETGKLLNKISPLIDQVSGHFDSYLGSADCTRVLLTSFFKRVYLRRITLTYCGQITYDFLEDQINNSPFLTKVEMMGYDWPKTFLKLITNFCLKGRPGNHIQAVLSSRNGVLDSGYIQHLLDLWKTNGNLNFRFNCVGDRTSEDYRAVMKKYKVLAIRDYSWHTFFRHPTAKTIARVLNQELEVECFSCECDHSEKCPLKEKYPQYHNLWP</sequence>
<accession>A0A1I7ZSX6</accession>
<dbReference type="Proteomes" id="UP000095287">
    <property type="component" value="Unplaced"/>
</dbReference>
<dbReference type="AlphaFoldDB" id="A0A1I7ZSX6"/>
<dbReference type="WBParaSite" id="L893_g295.t1">
    <property type="protein sequence ID" value="L893_g295.t1"/>
    <property type="gene ID" value="L893_g295"/>
</dbReference>
<organism evidence="1 2">
    <name type="scientific">Steinernema glaseri</name>
    <dbReference type="NCBI Taxonomy" id="37863"/>
    <lineage>
        <taxon>Eukaryota</taxon>
        <taxon>Metazoa</taxon>
        <taxon>Ecdysozoa</taxon>
        <taxon>Nematoda</taxon>
        <taxon>Chromadorea</taxon>
        <taxon>Rhabditida</taxon>
        <taxon>Tylenchina</taxon>
        <taxon>Panagrolaimomorpha</taxon>
        <taxon>Strongyloidoidea</taxon>
        <taxon>Steinernematidae</taxon>
        <taxon>Steinernema</taxon>
    </lineage>
</organism>
<protein>
    <submittedName>
        <fullName evidence="2">F-box domain-containing protein</fullName>
    </submittedName>
</protein>
<evidence type="ECO:0000313" key="2">
    <source>
        <dbReference type="WBParaSite" id="L893_g295.t1"/>
    </source>
</evidence>